<dbReference type="Pfam" id="PF05721">
    <property type="entry name" value="PhyH"/>
    <property type="match status" value="1"/>
</dbReference>
<dbReference type="AlphaFoldDB" id="A0A1H1RNY8"/>
<keyword evidence="1" id="KW-0560">Oxidoreductase</keyword>
<protein>
    <submittedName>
        <fullName evidence="1">Ectoine hydroxylase-related dioxygenase, phytanoyl-CoA dioxygenase (PhyH) family</fullName>
    </submittedName>
</protein>
<gene>
    <name evidence="1" type="ORF">SAMN04489717_2490</name>
</gene>
<name>A0A1H1RNY8_9ACTN</name>
<dbReference type="GO" id="GO:0005506">
    <property type="term" value="F:iron ion binding"/>
    <property type="evidence" value="ECO:0007669"/>
    <property type="project" value="UniProtKB-ARBA"/>
</dbReference>
<sequence>MDMETALSELGVTDDLLDAKTKAQLDNDGFAPLPGILSPEQVAALRKRLAELSRIEGSRAGEEVHQEAGTDRLSDLVNKDPMFEVCFTHPVVLAAVRHVLGEFRLSSLNSRAALPGRGHQGLHADWGVLQEGQGYQVCNSIWLLDDFTAENGATRVVPGSHRKRGIGPADELDGDPRATHPDEVQLIAPAGTVVVFNSHLWHGGTRNNSDRPRRALHSYFTRRDQPQQLDQAEYLRVRTRDRLSPAALYVLGVWDELGTAS</sequence>
<dbReference type="Proteomes" id="UP000198983">
    <property type="component" value="Chromosome I"/>
</dbReference>
<dbReference type="PANTHER" id="PTHR20883:SF48">
    <property type="entry name" value="ECTOINE DIOXYGENASE"/>
    <property type="match status" value="1"/>
</dbReference>
<dbReference type="EMBL" id="LT629732">
    <property type="protein sequence ID" value="SDS37408.1"/>
    <property type="molecule type" value="Genomic_DNA"/>
</dbReference>
<dbReference type="RefSeq" id="WP_092653400.1">
    <property type="nucleotide sequence ID" value="NZ_LT629732.1"/>
</dbReference>
<dbReference type="STRING" id="117157.SAMN04489717_2490"/>
<dbReference type="OrthoDB" id="9796766at2"/>
<reference evidence="1 2" key="1">
    <citation type="submission" date="2016-10" db="EMBL/GenBank/DDBJ databases">
        <authorList>
            <person name="de Groot N.N."/>
        </authorList>
    </citation>
    <scope>NUCLEOTIDE SEQUENCE [LARGE SCALE GENOMIC DNA]</scope>
    <source>
        <strain evidence="1 2">DSM 22024</strain>
    </source>
</reference>
<accession>A0A1H1RNY8</accession>
<keyword evidence="1" id="KW-0223">Dioxygenase</keyword>
<dbReference type="SUPFAM" id="SSF51197">
    <property type="entry name" value="Clavaminate synthase-like"/>
    <property type="match status" value="1"/>
</dbReference>
<organism evidence="1 2">
    <name type="scientific">Actinopolymorpha singaporensis</name>
    <dbReference type="NCBI Taxonomy" id="117157"/>
    <lineage>
        <taxon>Bacteria</taxon>
        <taxon>Bacillati</taxon>
        <taxon>Actinomycetota</taxon>
        <taxon>Actinomycetes</taxon>
        <taxon>Propionibacteriales</taxon>
        <taxon>Actinopolymorphaceae</taxon>
        <taxon>Actinopolymorpha</taxon>
    </lineage>
</organism>
<dbReference type="Gene3D" id="2.60.120.620">
    <property type="entry name" value="q2cbj1_9rhob like domain"/>
    <property type="match status" value="1"/>
</dbReference>
<proteinExistence type="predicted"/>
<dbReference type="GO" id="GO:0016706">
    <property type="term" value="F:2-oxoglutarate-dependent dioxygenase activity"/>
    <property type="evidence" value="ECO:0007669"/>
    <property type="project" value="UniProtKB-ARBA"/>
</dbReference>
<keyword evidence="2" id="KW-1185">Reference proteome</keyword>
<dbReference type="InterPro" id="IPR008775">
    <property type="entry name" value="Phytyl_CoA_dOase-like"/>
</dbReference>
<evidence type="ECO:0000313" key="2">
    <source>
        <dbReference type="Proteomes" id="UP000198983"/>
    </source>
</evidence>
<dbReference type="PANTHER" id="PTHR20883">
    <property type="entry name" value="PHYTANOYL-COA DIOXYGENASE DOMAIN CONTAINING 1"/>
    <property type="match status" value="1"/>
</dbReference>
<evidence type="ECO:0000313" key="1">
    <source>
        <dbReference type="EMBL" id="SDS37408.1"/>
    </source>
</evidence>